<dbReference type="eggNOG" id="COG5517">
    <property type="taxonomic scope" value="Bacteria"/>
</dbReference>
<reference evidence="2 3" key="1">
    <citation type="journal article" date="2013" name="Genome Announc.">
        <title>Draft Genome Sequence of Rhodococcus rhodnii Strain LMG5362, a Symbiont of Rhodnius prolixus (Hemiptera, Reduviidae, Triatominae), the Principle Vector of Trypanosoma cruzi.</title>
        <authorList>
            <person name="Pachebat J.A."/>
            <person name="van Keulen G."/>
            <person name="Whitten M.M."/>
            <person name="Girdwood S."/>
            <person name="Del Sol R."/>
            <person name="Dyson P.J."/>
            <person name="Facey P.D."/>
        </authorList>
    </citation>
    <scope>NUCLEOTIDE SEQUENCE [LARGE SCALE GENOMIC DNA]</scope>
    <source>
        <strain evidence="2 3">LMG 5362</strain>
    </source>
</reference>
<sequence length="154" mass="17079">MLTRCRRGVVMSDREDLLRSLTDRSELTDLVARHSVWLDEARYDESDRLFTTDVVVRSPRGTATGLDGLVALARAGHDAYSRRMHSKSNLVVDVDGDTATVRAHDLAVFVIDDESEAIAAAVHRYGARRTESGWRFTSLDITPIALTAPLARVL</sequence>
<proteinExistence type="predicted"/>
<dbReference type="Pfam" id="PF13577">
    <property type="entry name" value="SnoaL_4"/>
    <property type="match status" value="1"/>
</dbReference>
<organism evidence="2 3">
    <name type="scientific">Rhodococcus rhodnii LMG 5362</name>
    <dbReference type="NCBI Taxonomy" id="1273125"/>
    <lineage>
        <taxon>Bacteria</taxon>
        <taxon>Bacillati</taxon>
        <taxon>Actinomycetota</taxon>
        <taxon>Actinomycetes</taxon>
        <taxon>Mycobacteriales</taxon>
        <taxon>Nocardiaceae</taxon>
        <taxon>Rhodococcus</taxon>
    </lineage>
</organism>
<dbReference type="InterPro" id="IPR037401">
    <property type="entry name" value="SnoaL-like"/>
</dbReference>
<feature type="domain" description="SnoaL-like" evidence="1">
    <location>
        <begin position="19"/>
        <end position="139"/>
    </location>
</feature>
<dbReference type="InterPro" id="IPR032710">
    <property type="entry name" value="NTF2-like_dom_sf"/>
</dbReference>
<evidence type="ECO:0000313" key="3">
    <source>
        <dbReference type="Proteomes" id="UP000013525"/>
    </source>
</evidence>
<comment type="caution">
    <text evidence="2">The sequence shown here is derived from an EMBL/GenBank/DDBJ whole genome shotgun (WGS) entry which is preliminary data.</text>
</comment>
<evidence type="ECO:0000259" key="1">
    <source>
        <dbReference type="Pfam" id="PF13577"/>
    </source>
</evidence>
<dbReference type="Proteomes" id="UP000013525">
    <property type="component" value="Unassembled WGS sequence"/>
</dbReference>
<dbReference type="SUPFAM" id="SSF54427">
    <property type="entry name" value="NTF2-like"/>
    <property type="match status" value="1"/>
</dbReference>
<dbReference type="PATRIC" id="fig|1273125.3.peg.1943"/>
<name>R7WMU7_9NOCA</name>
<keyword evidence="3" id="KW-1185">Reference proteome</keyword>
<gene>
    <name evidence="2" type="ORF">Rrhod_2017</name>
</gene>
<dbReference type="Gene3D" id="3.10.450.50">
    <property type="match status" value="1"/>
</dbReference>
<protein>
    <recommendedName>
        <fullName evidence="1">SnoaL-like domain-containing protein</fullName>
    </recommendedName>
</protein>
<evidence type="ECO:0000313" key="2">
    <source>
        <dbReference type="EMBL" id="EOM76620.1"/>
    </source>
</evidence>
<dbReference type="EMBL" id="APMY01000063">
    <property type="protein sequence ID" value="EOM76620.1"/>
    <property type="molecule type" value="Genomic_DNA"/>
</dbReference>
<dbReference type="AlphaFoldDB" id="R7WMU7"/>
<accession>R7WMU7</accession>